<evidence type="ECO:0000256" key="1">
    <source>
        <dbReference type="SAM" id="SignalP"/>
    </source>
</evidence>
<evidence type="ECO:0000259" key="2">
    <source>
        <dbReference type="Pfam" id="PF07589"/>
    </source>
</evidence>
<feature type="chain" id="PRO_5021790504" description="Ice-binding protein C-terminal domain-containing protein" evidence="1">
    <location>
        <begin position="40"/>
        <end position="282"/>
    </location>
</feature>
<protein>
    <recommendedName>
        <fullName evidence="2">Ice-binding protein C-terminal domain-containing protein</fullName>
    </recommendedName>
</protein>
<dbReference type="EMBL" id="CP036263">
    <property type="protein sequence ID" value="QDS99746.1"/>
    <property type="molecule type" value="Genomic_DNA"/>
</dbReference>
<feature type="domain" description="Ice-binding protein C-terminal" evidence="2">
    <location>
        <begin position="259"/>
        <end position="281"/>
    </location>
</feature>
<proteinExistence type="predicted"/>
<dbReference type="AlphaFoldDB" id="A0A517MY03"/>
<evidence type="ECO:0000313" key="4">
    <source>
        <dbReference type="Proteomes" id="UP000319852"/>
    </source>
</evidence>
<dbReference type="InterPro" id="IPR013424">
    <property type="entry name" value="Ice-binding_C"/>
</dbReference>
<dbReference type="Proteomes" id="UP000319852">
    <property type="component" value="Chromosome"/>
</dbReference>
<dbReference type="OrthoDB" id="257873at2"/>
<sequence precursor="true">MTLTQLNTTRTSLAKAAARAAFPLSLAMLLALLSTAQEAAAQNAYSVNISSSARYLNALGTPMEAIVKMEESCDNPNNRIQHRNRPSMLVENTGTGGTLTSFTLRIAQDDFVFGTGDNAFDGFNGSAVVSSVFNMPGIEILGASITDVAGQGAEDGVDRLLTVNFSGLAPGESAIFTIDLDTTDANAFQLPDFREVLLGADLGSGTGTPAYTTAAFSSGDPVPELQFAIYDDAIPYAGMNVRPYHAADPVFNVDLNGSAIPEPSSFALLVMGLAGLSRRRRG</sequence>
<dbReference type="NCBIfam" id="TIGR03382">
    <property type="entry name" value="GC_trans_RRR"/>
    <property type="match status" value="1"/>
</dbReference>
<feature type="signal peptide" evidence="1">
    <location>
        <begin position="1"/>
        <end position="39"/>
    </location>
</feature>
<keyword evidence="4" id="KW-1185">Reference proteome</keyword>
<reference evidence="3 4" key="1">
    <citation type="submission" date="2019-02" db="EMBL/GenBank/DDBJ databases">
        <title>Deep-cultivation of Planctomycetes and their phenomic and genomic characterization uncovers novel biology.</title>
        <authorList>
            <person name="Wiegand S."/>
            <person name="Jogler M."/>
            <person name="Boedeker C."/>
            <person name="Pinto D."/>
            <person name="Vollmers J."/>
            <person name="Rivas-Marin E."/>
            <person name="Kohn T."/>
            <person name="Peeters S.H."/>
            <person name="Heuer A."/>
            <person name="Rast P."/>
            <person name="Oberbeckmann S."/>
            <person name="Bunk B."/>
            <person name="Jeske O."/>
            <person name="Meyerdierks A."/>
            <person name="Storesund J.E."/>
            <person name="Kallscheuer N."/>
            <person name="Luecker S."/>
            <person name="Lage O.M."/>
            <person name="Pohl T."/>
            <person name="Merkel B.J."/>
            <person name="Hornburger P."/>
            <person name="Mueller R.-W."/>
            <person name="Bruemmer F."/>
            <person name="Labrenz M."/>
            <person name="Spormann A.M."/>
            <person name="Op den Camp H."/>
            <person name="Overmann J."/>
            <person name="Amann R."/>
            <person name="Jetten M.S.M."/>
            <person name="Mascher T."/>
            <person name="Medema M.H."/>
            <person name="Devos D.P."/>
            <person name="Kaster A.-K."/>
            <person name="Ovreas L."/>
            <person name="Rohde M."/>
            <person name="Galperin M.Y."/>
            <person name="Jogler C."/>
        </authorList>
    </citation>
    <scope>NUCLEOTIDE SEQUENCE [LARGE SCALE GENOMIC DNA]</scope>
    <source>
        <strain evidence="3 4">HG15A2</strain>
    </source>
</reference>
<dbReference type="KEGG" id="amob:HG15A2_30760"/>
<evidence type="ECO:0000313" key="3">
    <source>
        <dbReference type="EMBL" id="QDS99746.1"/>
    </source>
</evidence>
<dbReference type="NCBIfam" id="TIGR02595">
    <property type="entry name" value="PEP_CTERM"/>
    <property type="match status" value="1"/>
</dbReference>
<organism evidence="3 4">
    <name type="scientific">Adhaeretor mobilis</name>
    <dbReference type="NCBI Taxonomy" id="1930276"/>
    <lineage>
        <taxon>Bacteria</taxon>
        <taxon>Pseudomonadati</taxon>
        <taxon>Planctomycetota</taxon>
        <taxon>Planctomycetia</taxon>
        <taxon>Pirellulales</taxon>
        <taxon>Lacipirellulaceae</taxon>
        <taxon>Adhaeretor</taxon>
    </lineage>
</organism>
<gene>
    <name evidence="3" type="ORF">HG15A2_30760</name>
</gene>
<accession>A0A517MY03</accession>
<dbReference type="InterPro" id="IPR017756">
    <property type="entry name" value="TM_Gly-Cys-Arg_CS"/>
</dbReference>
<name>A0A517MY03_9BACT</name>
<keyword evidence="1" id="KW-0732">Signal</keyword>
<dbReference type="Pfam" id="PF07589">
    <property type="entry name" value="PEP-CTERM"/>
    <property type="match status" value="1"/>
</dbReference>
<dbReference type="RefSeq" id="WP_145060918.1">
    <property type="nucleotide sequence ID" value="NZ_CP036263.1"/>
</dbReference>